<dbReference type="RefSeq" id="XP_032965972.1">
    <property type="nucleotide sequence ID" value="XM_033110081.1"/>
</dbReference>
<evidence type="ECO:0000313" key="13">
    <source>
        <dbReference type="Ensembl" id="ENSRFEP00010031748.1"/>
    </source>
</evidence>
<dbReference type="FunFam" id="3.40.1810.10:FF:000001">
    <property type="entry name" value="Myocyte-specific enhancer factor 2A homolog"/>
    <property type="match status" value="1"/>
</dbReference>
<keyword evidence="3" id="KW-0597">Phosphoprotein</keyword>
<accession>A0A671G7A2</accession>
<dbReference type="InterPro" id="IPR036879">
    <property type="entry name" value="TF_MADSbox_sf"/>
</dbReference>
<dbReference type="SUPFAM" id="SSF55455">
    <property type="entry name" value="SRF-like"/>
    <property type="match status" value="1"/>
</dbReference>
<keyword evidence="6" id="KW-0238">DNA-binding</keyword>
<dbReference type="GeneID" id="117024674"/>
<evidence type="ECO:0000256" key="6">
    <source>
        <dbReference type="ARBA" id="ARBA00023125"/>
    </source>
</evidence>
<dbReference type="GO" id="GO:0005634">
    <property type="term" value="C:nucleus"/>
    <property type="evidence" value="ECO:0007669"/>
    <property type="project" value="UniProtKB-SubCell"/>
</dbReference>
<dbReference type="PANTHER" id="PTHR11945">
    <property type="entry name" value="MADS BOX PROTEIN"/>
    <property type="match status" value="1"/>
</dbReference>
<dbReference type="PROSITE" id="PS50066">
    <property type="entry name" value="MADS_BOX_2"/>
    <property type="match status" value="1"/>
</dbReference>
<dbReference type="InterPro" id="IPR002100">
    <property type="entry name" value="TF_MADSbox"/>
</dbReference>
<dbReference type="Gene3D" id="3.40.1810.10">
    <property type="entry name" value="Transcription factor, MADS-box"/>
    <property type="match status" value="1"/>
</dbReference>
<evidence type="ECO:0000256" key="3">
    <source>
        <dbReference type="ARBA" id="ARBA00022553"/>
    </source>
</evidence>
<keyword evidence="14" id="KW-1185">Reference proteome</keyword>
<name>A0A671G7A2_RHIFE</name>
<dbReference type="Pfam" id="PF00319">
    <property type="entry name" value="SRF-TF"/>
    <property type="match status" value="1"/>
</dbReference>
<evidence type="ECO:0000313" key="14">
    <source>
        <dbReference type="Proteomes" id="UP000472240"/>
    </source>
</evidence>
<dbReference type="Proteomes" id="UP000585614">
    <property type="component" value="Unassembled WGS sequence"/>
</dbReference>
<feature type="region of interest" description="Disordered" evidence="10">
    <location>
        <begin position="91"/>
        <end position="118"/>
    </location>
</feature>
<reference evidence="13" key="5">
    <citation type="submission" date="2025-05" db="UniProtKB">
        <authorList>
            <consortium name="Ensembl"/>
        </authorList>
    </citation>
    <scope>IDENTIFICATION</scope>
</reference>
<dbReference type="AlphaFoldDB" id="A0A671G7A2"/>
<reference evidence="12 15" key="4">
    <citation type="journal article" date="2020" name="Nature">
        <title>Six reference-quality genomes reveal evolution of bat adaptations.</title>
        <authorList>
            <person name="Jebb D."/>
            <person name="Huang Z."/>
            <person name="Pippel M."/>
            <person name="Hughes G.M."/>
            <person name="Lavrichenko K."/>
            <person name="Devanna P."/>
            <person name="Winkler S."/>
            <person name="Jermiin L.S."/>
            <person name="Skirmuntt E.C."/>
            <person name="Katzourakis A."/>
            <person name="Burkitt-Gray L."/>
            <person name="Ray D.A."/>
            <person name="Sullivan K.A.M."/>
            <person name="Roscito J.G."/>
            <person name="Kirilenko B.M."/>
            <person name="Davalos L.M."/>
            <person name="Corthals A.P."/>
            <person name="Power M.L."/>
            <person name="Jones G."/>
            <person name="Ransome R.D."/>
            <person name="Dechmann D.K.N."/>
            <person name="Locatelli A.G."/>
            <person name="Puechmaille S.J."/>
            <person name="Fedrigo O."/>
            <person name="Jarvis E.D."/>
            <person name="Hiller M."/>
            <person name="Vernes S.C."/>
            <person name="Myers E.W."/>
            <person name="Teeling E.C."/>
        </authorList>
    </citation>
    <scope>NUCLEOTIDE SEQUENCE [LARGE SCALE GENOMIC DNA]</scope>
    <source>
        <strain evidence="12">MRhiFer1</strain>
        <tissue evidence="12">Lung</tissue>
    </source>
</reference>
<keyword evidence="2" id="KW-0217">Developmental protein</keyword>
<dbReference type="InterPro" id="IPR022102">
    <property type="entry name" value="HJURP_C"/>
</dbReference>
<gene>
    <name evidence="13" type="primary">MEF2C</name>
    <name evidence="12" type="ORF">mRhiFer1_010886</name>
</gene>
<protein>
    <submittedName>
        <fullName evidence="12 13">Myocyte enhancer factor 2C</fullName>
    </submittedName>
</protein>
<feature type="region of interest" description="Disordered" evidence="10">
    <location>
        <begin position="180"/>
        <end position="222"/>
    </location>
</feature>
<dbReference type="GO" id="GO:0007507">
    <property type="term" value="P:heart development"/>
    <property type="evidence" value="ECO:0007669"/>
    <property type="project" value="UniProtKB-ARBA"/>
</dbReference>
<keyword evidence="8" id="KW-0804">Transcription</keyword>
<evidence type="ECO:0000256" key="9">
    <source>
        <dbReference type="ARBA" id="ARBA00023242"/>
    </source>
</evidence>
<dbReference type="GO" id="GO:0030154">
    <property type="term" value="P:cell differentiation"/>
    <property type="evidence" value="ECO:0007669"/>
    <property type="project" value="UniProtKB-KW"/>
</dbReference>
<dbReference type="RefSeq" id="XP_032965973.1">
    <property type="nucleotide sequence ID" value="XM_033110082.1"/>
</dbReference>
<evidence type="ECO:0000256" key="2">
    <source>
        <dbReference type="ARBA" id="ARBA00022473"/>
    </source>
</evidence>
<dbReference type="CTD" id="4208"/>
<dbReference type="PROSITE" id="PS00350">
    <property type="entry name" value="MADS_BOX_1"/>
    <property type="match status" value="1"/>
</dbReference>
<sequence>MGRKKIQITRIMDERNRQVTFTKRKFGLMKKAYELSVLCDCEIALIIFNSTNKLFQYASTDMDKVLLKYTEYNEPHESRTNSDIVETLRKKGLNGCDSPDPDADDSVGHSPESEDKYRKINEDIDLMISRQRLCAVPPPNFEMPVSIPVSSHNSLVYSNPVSSLGNPNLLPLAHPSLQRNSMSPGVTHRPPSAGNTGGLMGGDLTPGAGTSAGNGYGNPRNSPGLLVSPGNLNKNMQAKSPPPMNLGMNNRKPDLRVLIPPGSKNTMPSVSEDVDLLLNQRINNSQSAQSLATPVVSVATPTLPGQGMGGYPSAISTTYGTEYSLSSADLSSLSGFNTASALHLGSVTGWQQQHLHNMPPSALSQLGDRTTTPSRYPQHTRHEAGRSPVDSLSSCSSSYDGSDREDHRNEFHSPIGLTRPSPDERESPSVKRMRLSEGWAT</sequence>
<dbReference type="GO" id="GO:0045944">
    <property type="term" value="P:positive regulation of transcription by RNA polymerase II"/>
    <property type="evidence" value="ECO:0007669"/>
    <property type="project" value="InterPro"/>
</dbReference>
<feature type="domain" description="MADS-box" evidence="11">
    <location>
        <begin position="1"/>
        <end position="61"/>
    </location>
</feature>
<reference evidence="13 14" key="3">
    <citation type="submission" date="2018-12" db="EMBL/GenBank/DDBJ databases">
        <title>G10K-VGP greater horseshoe bat female genome, primary haplotype.</title>
        <authorList>
            <person name="Teeling E."/>
            <person name="Myers G."/>
            <person name="Vernes S."/>
            <person name="Pippel M."/>
            <person name="Winkler S."/>
            <person name="Fedrigo O."/>
            <person name="Rhie A."/>
            <person name="Koren S."/>
            <person name="Phillippy A."/>
            <person name="Lewin H."/>
            <person name="Damas J."/>
            <person name="Howe K."/>
            <person name="Mountcastle J."/>
            <person name="Jarvis E.D."/>
        </authorList>
    </citation>
    <scope>NUCLEOTIDE SEQUENCE [LARGE SCALE GENOMIC DNA]</scope>
</reference>
<evidence type="ECO:0000256" key="8">
    <source>
        <dbReference type="ARBA" id="ARBA00023163"/>
    </source>
</evidence>
<reference evidence="13 14" key="2">
    <citation type="journal article" date="2018" name="Annu Rev Anim Biosci">
        <title>Bat Biology, Genomes, and the Bat1K Project: To Generate Chromosome-Level Genomes for All Living Bat Species.</title>
        <authorList>
            <person name="Teeling E.C."/>
            <person name="Vernes S.C."/>
            <person name="Davalos L.M."/>
            <person name="Ray D.A."/>
            <person name="Gilbert M.T.P."/>
            <person name="Myers E."/>
        </authorList>
    </citation>
    <scope>NUCLEOTIDE SEQUENCE</scope>
</reference>
<evidence type="ECO:0000256" key="5">
    <source>
        <dbReference type="ARBA" id="ARBA00023015"/>
    </source>
</evidence>
<keyword evidence="9" id="KW-0539">Nucleus</keyword>
<dbReference type="SMART" id="SM00432">
    <property type="entry name" value="MADS"/>
    <property type="match status" value="1"/>
</dbReference>
<feature type="compositionally biased region" description="Polar residues" evidence="10">
    <location>
        <begin position="362"/>
        <end position="377"/>
    </location>
</feature>
<dbReference type="InterPro" id="IPR033896">
    <property type="entry name" value="MEF2-like_N"/>
</dbReference>
<evidence type="ECO:0000256" key="4">
    <source>
        <dbReference type="ARBA" id="ARBA00022782"/>
    </source>
</evidence>
<organism evidence="13 14">
    <name type="scientific">Rhinolophus ferrumequinum</name>
    <name type="common">Greater horseshoe bat</name>
    <dbReference type="NCBI Taxonomy" id="59479"/>
    <lineage>
        <taxon>Eukaryota</taxon>
        <taxon>Metazoa</taxon>
        <taxon>Chordata</taxon>
        <taxon>Craniata</taxon>
        <taxon>Vertebrata</taxon>
        <taxon>Euteleostomi</taxon>
        <taxon>Mammalia</taxon>
        <taxon>Eutheria</taxon>
        <taxon>Laurasiatheria</taxon>
        <taxon>Chiroptera</taxon>
        <taxon>Yinpterochiroptera</taxon>
        <taxon>Rhinolophoidea</taxon>
        <taxon>Rhinolophidae</taxon>
        <taxon>Rhinolophinae</taxon>
        <taxon>Rhinolophus</taxon>
    </lineage>
</organism>
<evidence type="ECO:0000313" key="12">
    <source>
        <dbReference type="EMBL" id="KAF6357227.1"/>
    </source>
</evidence>
<dbReference type="GO" id="GO:0042826">
    <property type="term" value="F:histone deacetylase binding"/>
    <property type="evidence" value="ECO:0007669"/>
    <property type="project" value="TreeGrafter"/>
</dbReference>
<comment type="subcellular location">
    <subcellularLocation>
        <location evidence="1">Nucleus</location>
    </subcellularLocation>
</comment>
<keyword evidence="7" id="KW-0010">Activator</keyword>
<dbReference type="GeneTree" id="ENSGT00940000157492"/>
<evidence type="ECO:0000256" key="10">
    <source>
        <dbReference type="SAM" id="MobiDB-lite"/>
    </source>
</evidence>
<dbReference type="GO" id="GO:0000978">
    <property type="term" value="F:RNA polymerase II cis-regulatory region sequence-specific DNA binding"/>
    <property type="evidence" value="ECO:0007669"/>
    <property type="project" value="TreeGrafter"/>
</dbReference>
<reference evidence="13 14" key="1">
    <citation type="journal article" date="2015" name="Annu Rev Anim Biosci">
        <title>The Genome 10K Project: a way forward.</title>
        <authorList>
            <person name="Koepfli K.P."/>
            <person name="Paten B."/>
            <person name="O'Brien S.J."/>
            <person name="Koepfli K.P."/>
            <person name="Paten B."/>
            <person name="Antunes A."/>
            <person name="Belov K."/>
            <person name="Bustamante C."/>
            <person name="Castoe T.A."/>
            <person name="Clawson H."/>
            <person name="Crawford A.J."/>
            <person name="Diekhans M."/>
            <person name="Distel D."/>
            <person name="Durbin R."/>
            <person name="Earl D."/>
            <person name="Fujita M.K."/>
            <person name="Gamble T."/>
            <person name="Georges A."/>
            <person name="Gemmell N."/>
            <person name="Gilbert M.T."/>
            <person name="Graves J.M."/>
            <person name="Green R.E."/>
            <person name="Hickey G."/>
            <person name="Jarvis E.D."/>
            <person name="Johnson W."/>
            <person name="Komissarov A."/>
            <person name="Korf I."/>
            <person name="Kuhn R."/>
            <person name="Larkin D.M."/>
            <person name="Lewin H."/>
            <person name="Lopez J.V."/>
            <person name="Ma J."/>
            <person name="Marques-Bonet T."/>
            <person name="Miller W."/>
            <person name="Murphy R."/>
            <person name="Pevzner P."/>
            <person name="Shapiro B."/>
            <person name="Steiner C."/>
            <person name="Tamazian G."/>
            <person name="Venkatesh B."/>
            <person name="Wang J."/>
            <person name="Wayne R."/>
            <person name="Wiley E."/>
            <person name="Yang H."/>
            <person name="Zhang G."/>
            <person name="Haussler D."/>
            <person name="Ryder O."/>
            <person name="O'Brien S.J."/>
        </authorList>
    </citation>
    <scope>NUCLEOTIDE SEQUENCE</scope>
</reference>
<evidence type="ECO:0000256" key="7">
    <source>
        <dbReference type="ARBA" id="ARBA00023159"/>
    </source>
</evidence>
<dbReference type="GO" id="GO:0000981">
    <property type="term" value="F:DNA-binding transcription factor activity, RNA polymerase II-specific"/>
    <property type="evidence" value="ECO:0007669"/>
    <property type="project" value="TreeGrafter"/>
</dbReference>
<dbReference type="PRINTS" id="PR00404">
    <property type="entry name" value="MADSDOMAIN"/>
</dbReference>
<feature type="compositionally biased region" description="Low complexity" evidence="10">
    <location>
        <begin position="387"/>
        <end position="400"/>
    </location>
</feature>
<evidence type="ECO:0000313" key="15">
    <source>
        <dbReference type="Proteomes" id="UP000585614"/>
    </source>
</evidence>
<dbReference type="EMBL" id="JACAGC010000007">
    <property type="protein sequence ID" value="KAF6357227.1"/>
    <property type="molecule type" value="Genomic_DNA"/>
</dbReference>
<dbReference type="PANTHER" id="PTHR11945:SF534">
    <property type="entry name" value="MYOCYTE-SPECIFIC ENHANCER FACTOR 2"/>
    <property type="match status" value="1"/>
</dbReference>
<dbReference type="RefSeq" id="XP_032965974.1">
    <property type="nucleotide sequence ID" value="XM_033110083.1"/>
</dbReference>
<dbReference type="Pfam" id="PF12347">
    <property type="entry name" value="HJURP_C"/>
    <property type="match status" value="1"/>
</dbReference>
<keyword evidence="4" id="KW-0221">Differentiation</keyword>
<evidence type="ECO:0000256" key="1">
    <source>
        <dbReference type="ARBA" id="ARBA00004123"/>
    </source>
</evidence>
<dbReference type="Ensembl" id="ENSRFET00010034420.1">
    <property type="protein sequence ID" value="ENSRFEP00010031748.1"/>
    <property type="gene ID" value="ENSRFEG00010020935.1"/>
</dbReference>
<keyword evidence="5" id="KW-0805">Transcription regulation</keyword>
<evidence type="ECO:0000259" key="11">
    <source>
        <dbReference type="PROSITE" id="PS50066"/>
    </source>
</evidence>
<dbReference type="Proteomes" id="UP000472240">
    <property type="component" value="Chromosome 7"/>
</dbReference>
<feature type="compositionally biased region" description="Basic and acidic residues" evidence="10">
    <location>
        <begin position="401"/>
        <end position="411"/>
    </location>
</feature>
<feature type="region of interest" description="Disordered" evidence="10">
    <location>
        <begin position="358"/>
        <end position="441"/>
    </location>
</feature>
<proteinExistence type="predicted"/>
<dbReference type="CDD" id="cd00265">
    <property type="entry name" value="MADS_MEF2_like"/>
    <property type="match status" value="1"/>
</dbReference>
<dbReference type="GO" id="GO:0046983">
    <property type="term" value="F:protein dimerization activity"/>
    <property type="evidence" value="ECO:0007669"/>
    <property type="project" value="InterPro"/>
</dbReference>